<dbReference type="EMBL" id="JAODUO010000570">
    <property type="protein sequence ID" value="KAK2177931.1"/>
    <property type="molecule type" value="Genomic_DNA"/>
</dbReference>
<dbReference type="GO" id="GO:0051015">
    <property type="term" value="F:actin filament binding"/>
    <property type="evidence" value="ECO:0007669"/>
    <property type="project" value="InterPro"/>
</dbReference>
<reference evidence="8" key="1">
    <citation type="journal article" date="2023" name="Mol. Biol. Evol.">
        <title>Third-Generation Sequencing Reveals the Adaptive Role of the Epigenome in Three Deep-Sea Polychaetes.</title>
        <authorList>
            <person name="Perez M."/>
            <person name="Aroh O."/>
            <person name="Sun Y."/>
            <person name="Lan Y."/>
            <person name="Juniper S.K."/>
            <person name="Young C.R."/>
            <person name="Angers B."/>
            <person name="Qian P.Y."/>
        </authorList>
    </citation>
    <scope>NUCLEOTIDE SEQUENCE</scope>
    <source>
        <strain evidence="8">R07B-5</strain>
    </source>
</reference>
<evidence type="ECO:0000256" key="3">
    <source>
        <dbReference type="ARBA" id="ARBA00022490"/>
    </source>
</evidence>
<dbReference type="FunFam" id="2.80.10.50:FF:000015">
    <property type="entry name" value="Fascin"/>
    <property type="match status" value="1"/>
</dbReference>
<dbReference type="AlphaFoldDB" id="A0AAD9KUY8"/>
<dbReference type="GO" id="GO:0007163">
    <property type="term" value="P:establishment or maintenance of cell polarity"/>
    <property type="evidence" value="ECO:0007669"/>
    <property type="project" value="TreeGrafter"/>
</dbReference>
<dbReference type="GO" id="GO:0016477">
    <property type="term" value="P:cell migration"/>
    <property type="evidence" value="ECO:0007669"/>
    <property type="project" value="TreeGrafter"/>
</dbReference>
<evidence type="ECO:0000256" key="6">
    <source>
        <dbReference type="SAM" id="MobiDB-lite"/>
    </source>
</evidence>
<keyword evidence="9" id="KW-1185">Reference proteome</keyword>
<feature type="region of interest" description="Disordered" evidence="6">
    <location>
        <begin position="280"/>
        <end position="328"/>
    </location>
</feature>
<name>A0AAD9KUY8_RIDPI</name>
<proteinExistence type="inferred from homology"/>
<feature type="domain" description="Fascin-like" evidence="7">
    <location>
        <begin position="25"/>
        <end position="138"/>
    </location>
</feature>
<dbReference type="InterPro" id="IPR008999">
    <property type="entry name" value="Actin-crosslinking"/>
</dbReference>
<keyword evidence="4" id="KW-0009">Actin-binding</keyword>
<evidence type="ECO:0000256" key="4">
    <source>
        <dbReference type="ARBA" id="ARBA00023203"/>
    </source>
</evidence>
<evidence type="ECO:0000259" key="7">
    <source>
        <dbReference type="Pfam" id="PF06268"/>
    </source>
</evidence>
<dbReference type="GO" id="GO:0051017">
    <property type="term" value="P:actin filament bundle assembly"/>
    <property type="evidence" value="ECO:0007669"/>
    <property type="project" value="TreeGrafter"/>
</dbReference>
<keyword evidence="3" id="KW-0963">Cytoplasm</keyword>
<dbReference type="GO" id="GO:0030674">
    <property type="term" value="F:protein-macromolecule adaptor activity"/>
    <property type="evidence" value="ECO:0007669"/>
    <property type="project" value="InterPro"/>
</dbReference>
<feature type="domain" description="Fascin-like" evidence="7">
    <location>
        <begin position="147"/>
        <end position="261"/>
    </location>
</feature>
<dbReference type="PANTHER" id="PTHR10551:SF9">
    <property type="entry name" value="FASCIN-2"/>
    <property type="match status" value="1"/>
</dbReference>
<comment type="similarity">
    <text evidence="2">Belongs to the fascin family.</text>
</comment>
<dbReference type="InterPro" id="IPR022768">
    <property type="entry name" value="Fascin-like_dom"/>
</dbReference>
<protein>
    <recommendedName>
        <fullName evidence="7">Fascin-like domain-containing protein</fullName>
    </recommendedName>
</protein>
<dbReference type="CDD" id="cd23335">
    <property type="entry name" value="beta-trefoil_FSCN_rpt2"/>
    <property type="match status" value="1"/>
</dbReference>
<dbReference type="Pfam" id="PF06268">
    <property type="entry name" value="Fascin"/>
    <property type="match status" value="2"/>
</dbReference>
<sequence>MNGNGMNGVRPAALQWQMGLMNHQGKYLTAETFGFKLNASATVLKKKQLWTLEQDPSDEQTVYLRSHLGRYLSGSKKGDVTCESEEKGADEKFSIEYSTDGSGRWAIRSLTFAYYLGGSADNLRCYEKQPGATEWWTVHLAIHPQVNIRSIARKAYAHLKEDQVRFSELIPWGEDALINLEFTEGKYAVRSFDGRYVQNDGELVNAPGPDSLYTLEIWSGQNAGFALKDSTGKYLTTTGKDGMLQARKTVHKVSKDDIFTLEDSQLQGFLTALHNGKKVSIKQGSGRDGQPGRGDGHGDLPGRAGQDDTRTVSYPHLSEHTVGPRRRL</sequence>
<accession>A0AAD9KUY8</accession>
<evidence type="ECO:0000313" key="8">
    <source>
        <dbReference type="EMBL" id="KAK2177931.1"/>
    </source>
</evidence>
<dbReference type="CDD" id="cd23334">
    <property type="entry name" value="beta-trefoil_FSCN_rpt1"/>
    <property type="match status" value="1"/>
</dbReference>
<dbReference type="GO" id="GO:0015629">
    <property type="term" value="C:actin cytoskeleton"/>
    <property type="evidence" value="ECO:0007669"/>
    <property type="project" value="TreeGrafter"/>
</dbReference>
<evidence type="ECO:0000256" key="2">
    <source>
        <dbReference type="ARBA" id="ARBA00007415"/>
    </source>
</evidence>
<evidence type="ECO:0000313" key="9">
    <source>
        <dbReference type="Proteomes" id="UP001209878"/>
    </source>
</evidence>
<comment type="subcellular location">
    <subcellularLocation>
        <location evidence="1">Cytoplasm</location>
        <location evidence="1">Cytoskeleton</location>
    </subcellularLocation>
</comment>
<dbReference type="FunFam" id="2.80.10.50:FF:000010">
    <property type="entry name" value="Fascin"/>
    <property type="match status" value="1"/>
</dbReference>
<comment type="caution">
    <text evidence="8">The sequence shown here is derived from an EMBL/GenBank/DDBJ whole genome shotgun (WGS) entry which is preliminary data.</text>
</comment>
<dbReference type="SUPFAM" id="SSF50405">
    <property type="entry name" value="Actin-crosslinking proteins"/>
    <property type="match status" value="2"/>
</dbReference>
<keyword evidence="5" id="KW-0206">Cytoskeleton</keyword>
<evidence type="ECO:0000256" key="1">
    <source>
        <dbReference type="ARBA" id="ARBA00004245"/>
    </source>
</evidence>
<evidence type="ECO:0000256" key="5">
    <source>
        <dbReference type="ARBA" id="ARBA00023212"/>
    </source>
</evidence>
<feature type="compositionally biased region" description="Basic and acidic residues" evidence="6">
    <location>
        <begin position="294"/>
        <end position="310"/>
    </location>
</feature>
<dbReference type="PANTHER" id="PTHR10551">
    <property type="entry name" value="FASCIN"/>
    <property type="match status" value="1"/>
</dbReference>
<dbReference type="GO" id="GO:0005737">
    <property type="term" value="C:cytoplasm"/>
    <property type="evidence" value="ECO:0007669"/>
    <property type="project" value="TreeGrafter"/>
</dbReference>
<dbReference type="Proteomes" id="UP001209878">
    <property type="component" value="Unassembled WGS sequence"/>
</dbReference>
<dbReference type="InterPro" id="IPR010431">
    <property type="entry name" value="Fascin"/>
</dbReference>
<gene>
    <name evidence="8" type="ORF">NP493_569g00004</name>
</gene>
<dbReference type="Gene3D" id="2.80.10.50">
    <property type="match status" value="2"/>
</dbReference>
<organism evidence="8 9">
    <name type="scientific">Ridgeia piscesae</name>
    <name type="common">Tubeworm</name>
    <dbReference type="NCBI Taxonomy" id="27915"/>
    <lineage>
        <taxon>Eukaryota</taxon>
        <taxon>Metazoa</taxon>
        <taxon>Spiralia</taxon>
        <taxon>Lophotrochozoa</taxon>
        <taxon>Annelida</taxon>
        <taxon>Polychaeta</taxon>
        <taxon>Sedentaria</taxon>
        <taxon>Canalipalpata</taxon>
        <taxon>Sabellida</taxon>
        <taxon>Siboglinidae</taxon>
        <taxon>Ridgeia</taxon>
    </lineage>
</organism>